<accession>A0ACA9RMP4</accession>
<keyword evidence="2" id="KW-1185">Reference proteome</keyword>
<dbReference type="EMBL" id="CAJVPW010078228">
    <property type="protein sequence ID" value="CAG8799472.1"/>
    <property type="molecule type" value="Genomic_DNA"/>
</dbReference>
<evidence type="ECO:0000313" key="1">
    <source>
        <dbReference type="EMBL" id="CAG8799472.1"/>
    </source>
</evidence>
<dbReference type="Proteomes" id="UP000789366">
    <property type="component" value="Unassembled WGS sequence"/>
</dbReference>
<name>A0ACA9RMP4_9GLOM</name>
<comment type="caution">
    <text evidence="1">The sequence shown here is derived from an EMBL/GenBank/DDBJ whole genome shotgun (WGS) entry which is preliminary data.</text>
</comment>
<sequence>YVFVSDKECTQANAVWTQAVFETIFDEEYLLPKIDANFVDV</sequence>
<organism evidence="1 2">
    <name type="scientific">Cetraspora pellucida</name>
    <dbReference type="NCBI Taxonomy" id="1433469"/>
    <lineage>
        <taxon>Eukaryota</taxon>
        <taxon>Fungi</taxon>
        <taxon>Fungi incertae sedis</taxon>
        <taxon>Mucoromycota</taxon>
        <taxon>Glomeromycotina</taxon>
        <taxon>Glomeromycetes</taxon>
        <taxon>Diversisporales</taxon>
        <taxon>Gigasporaceae</taxon>
        <taxon>Cetraspora</taxon>
    </lineage>
</organism>
<feature type="non-terminal residue" evidence="1">
    <location>
        <position position="1"/>
    </location>
</feature>
<evidence type="ECO:0000313" key="2">
    <source>
        <dbReference type="Proteomes" id="UP000789366"/>
    </source>
</evidence>
<reference evidence="1" key="1">
    <citation type="submission" date="2021-06" db="EMBL/GenBank/DDBJ databases">
        <authorList>
            <person name="Kallberg Y."/>
            <person name="Tangrot J."/>
            <person name="Rosling A."/>
        </authorList>
    </citation>
    <scope>NUCLEOTIDE SEQUENCE</scope>
    <source>
        <strain evidence="1">28 12/20/2015</strain>
    </source>
</reference>
<protein>
    <submittedName>
        <fullName evidence="1">2095_t:CDS:1</fullName>
    </submittedName>
</protein>
<proteinExistence type="predicted"/>
<gene>
    <name evidence="1" type="ORF">SPELUC_LOCUS17930</name>
</gene>